<evidence type="ECO:0000313" key="4">
    <source>
        <dbReference type="EMBL" id="WAR25115.1"/>
    </source>
</evidence>
<dbReference type="Pfam" id="PF06588">
    <property type="entry name" value="Muskelin_N"/>
    <property type="match status" value="1"/>
</dbReference>
<dbReference type="PANTHER" id="PTHR15526">
    <property type="entry name" value="MUSKELIN"/>
    <property type="match status" value="1"/>
</dbReference>
<sequence length="127" mass="14689">MACKSSTLKFEIHKWSSYSYNYKPENVFLDKPADQSSRWSSDSNHPPQYLILKLEQPSIVNTVTFGKYEKTHVCNLKKFKVFGGLSDELMMELLESGLKNDHIPETFPIKNDIDGNHFPCRYIKIGL</sequence>
<proteinExistence type="predicted"/>
<gene>
    <name evidence="4" type="ORF">MAR_010819</name>
</gene>
<keyword evidence="5" id="KW-1185">Reference proteome</keyword>
<dbReference type="Proteomes" id="UP001164746">
    <property type="component" value="Chromosome 14"/>
</dbReference>
<evidence type="ECO:0000259" key="3">
    <source>
        <dbReference type="Pfam" id="PF06588"/>
    </source>
</evidence>
<dbReference type="PANTHER" id="PTHR15526:SF5">
    <property type="entry name" value="MUSKELIN"/>
    <property type="match status" value="1"/>
</dbReference>
<evidence type="ECO:0000256" key="2">
    <source>
        <dbReference type="ARBA" id="ARBA00022737"/>
    </source>
</evidence>
<feature type="domain" description="Muskelin N-terminal" evidence="3">
    <location>
        <begin position="5"/>
        <end position="125"/>
    </location>
</feature>
<dbReference type="Gene3D" id="2.60.120.260">
    <property type="entry name" value="Galactose-binding domain-like"/>
    <property type="match status" value="1"/>
</dbReference>
<dbReference type="SUPFAM" id="SSF49785">
    <property type="entry name" value="Galactose-binding domain-like"/>
    <property type="match status" value="1"/>
</dbReference>
<organism evidence="4 5">
    <name type="scientific">Mya arenaria</name>
    <name type="common">Soft-shell clam</name>
    <dbReference type="NCBI Taxonomy" id="6604"/>
    <lineage>
        <taxon>Eukaryota</taxon>
        <taxon>Metazoa</taxon>
        <taxon>Spiralia</taxon>
        <taxon>Lophotrochozoa</taxon>
        <taxon>Mollusca</taxon>
        <taxon>Bivalvia</taxon>
        <taxon>Autobranchia</taxon>
        <taxon>Heteroconchia</taxon>
        <taxon>Euheterodonta</taxon>
        <taxon>Imparidentia</taxon>
        <taxon>Neoheterodontei</taxon>
        <taxon>Myida</taxon>
        <taxon>Myoidea</taxon>
        <taxon>Myidae</taxon>
        <taxon>Mya</taxon>
    </lineage>
</organism>
<protein>
    <submittedName>
        <fullName evidence="4">MKLN1-like protein</fullName>
    </submittedName>
</protein>
<keyword evidence="2" id="KW-0677">Repeat</keyword>
<accession>A0ABY7FSB9</accession>
<keyword evidence="1" id="KW-0880">Kelch repeat</keyword>
<dbReference type="EMBL" id="CP111025">
    <property type="protein sequence ID" value="WAR25115.1"/>
    <property type="molecule type" value="Genomic_DNA"/>
</dbReference>
<dbReference type="InterPro" id="IPR052456">
    <property type="entry name" value="CTLH_complex_component"/>
</dbReference>
<evidence type="ECO:0000256" key="1">
    <source>
        <dbReference type="ARBA" id="ARBA00022441"/>
    </source>
</evidence>
<dbReference type="InterPro" id="IPR010565">
    <property type="entry name" value="Muskelin_N"/>
</dbReference>
<evidence type="ECO:0000313" key="5">
    <source>
        <dbReference type="Proteomes" id="UP001164746"/>
    </source>
</evidence>
<reference evidence="4" key="1">
    <citation type="submission" date="2022-11" db="EMBL/GenBank/DDBJ databases">
        <title>Centuries of genome instability and evolution in soft-shell clam transmissible cancer (bioRxiv).</title>
        <authorList>
            <person name="Hart S.F.M."/>
            <person name="Yonemitsu M.A."/>
            <person name="Giersch R.M."/>
            <person name="Beal B.F."/>
            <person name="Arriagada G."/>
            <person name="Davis B.W."/>
            <person name="Ostrander E.A."/>
            <person name="Goff S.P."/>
            <person name="Metzger M.J."/>
        </authorList>
    </citation>
    <scope>NUCLEOTIDE SEQUENCE</scope>
    <source>
        <strain evidence="4">MELC-2E11</strain>
        <tissue evidence="4">Siphon/mantle</tissue>
    </source>
</reference>
<dbReference type="InterPro" id="IPR008979">
    <property type="entry name" value="Galactose-bd-like_sf"/>
</dbReference>
<name>A0ABY7FSB9_MYAAR</name>